<dbReference type="Proteomes" id="UP000468766">
    <property type="component" value="Unassembled WGS sequence"/>
</dbReference>
<evidence type="ECO:0000313" key="2">
    <source>
        <dbReference type="EMBL" id="KAB2951659.1"/>
    </source>
</evidence>
<dbReference type="InterPro" id="IPR012454">
    <property type="entry name" value="DUF1659"/>
</dbReference>
<dbReference type="Pfam" id="PF07872">
    <property type="entry name" value="DUF1659"/>
    <property type="match status" value="1"/>
</dbReference>
<dbReference type="RefSeq" id="WP_151621075.1">
    <property type="nucleotide sequence ID" value="NZ_WBXO01000010.1"/>
</dbReference>
<organism evidence="2 3">
    <name type="scientific">Heliorestis acidaminivorans</name>
    <dbReference type="NCBI Taxonomy" id="553427"/>
    <lineage>
        <taxon>Bacteria</taxon>
        <taxon>Bacillati</taxon>
        <taxon>Bacillota</taxon>
        <taxon>Clostridia</taxon>
        <taxon>Eubacteriales</taxon>
        <taxon>Heliobacteriaceae</taxon>
        <taxon>Heliorestis</taxon>
    </lineage>
</organism>
<evidence type="ECO:0000259" key="1">
    <source>
        <dbReference type="Pfam" id="PF07872"/>
    </source>
</evidence>
<dbReference type="AlphaFoldDB" id="A0A6I0F0P5"/>
<name>A0A6I0F0P5_9FIRM</name>
<sequence length="75" mass="8185">MSVNVTTKASTLRINVITSIDADGAVKYQNRDFRGLKAQASHDEAFQLAQSLLSLMRQPLHAIERIDVNSITSAG</sequence>
<dbReference type="EMBL" id="WBXO01000010">
    <property type="protein sequence ID" value="KAB2951659.1"/>
    <property type="molecule type" value="Genomic_DNA"/>
</dbReference>
<comment type="caution">
    <text evidence="2">The sequence shown here is derived from an EMBL/GenBank/DDBJ whole genome shotgun (WGS) entry which is preliminary data.</text>
</comment>
<keyword evidence="3" id="KW-1185">Reference proteome</keyword>
<evidence type="ECO:0000313" key="3">
    <source>
        <dbReference type="Proteomes" id="UP000468766"/>
    </source>
</evidence>
<protein>
    <submittedName>
        <fullName evidence="2">DUF1659 domain-containing protein</fullName>
    </submittedName>
</protein>
<feature type="domain" description="DUF1659" evidence="1">
    <location>
        <begin position="3"/>
        <end position="72"/>
    </location>
</feature>
<proteinExistence type="predicted"/>
<reference evidence="2 3" key="1">
    <citation type="submission" date="2019-10" db="EMBL/GenBank/DDBJ databases">
        <title>Whole-genome sequence of the extremophile Heliorestis acidaminivorans DSM 24790.</title>
        <authorList>
            <person name="Kyndt J.A."/>
            <person name="Meyer T.E."/>
        </authorList>
    </citation>
    <scope>NUCLEOTIDE SEQUENCE [LARGE SCALE GENOMIC DNA]</scope>
    <source>
        <strain evidence="2 3">DSM 24790</strain>
    </source>
</reference>
<accession>A0A6I0F0P5</accession>
<gene>
    <name evidence="2" type="ORF">F9B85_11540</name>
</gene>
<dbReference type="OrthoDB" id="1954703at2"/>